<evidence type="ECO:0000313" key="1">
    <source>
        <dbReference type="EMBL" id="VAW29078.1"/>
    </source>
</evidence>
<reference evidence="1" key="1">
    <citation type="submission" date="2018-06" db="EMBL/GenBank/DDBJ databases">
        <authorList>
            <person name="Zhirakovskaya E."/>
        </authorList>
    </citation>
    <scope>NUCLEOTIDE SEQUENCE</scope>
</reference>
<dbReference type="InterPro" id="IPR043147">
    <property type="entry name" value="Penicillin_amidase_A-knob"/>
</dbReference>
<dbReference type="InterPro" id="IPR002692">
    <property type="entry name" value="S45"/>
</dbReference>
<dbReference type="GO" id="GO:0016787">
    <property type="term" value="F:hydrolase activity"/>
    <property type="evidence" value="ECO:0007669"/>
    <property type="project" value="InterPro"/>
</dbReference>
<dbReference type="Pfam" id="PF01804">
    <property type="entry name" value="Penicil_amidase"/>
    <property type="match status" value="1"/>
</dbReference>
<protein>
    <submittedName>
        <fullName evidence="1">Penicillin amidase family protein</fullName>
    </submittedName>
</protein>
<dbReference type="InterPro" id="IPR043146">
    <property type="entry name" value="Penicillin_amidase_N_B-knob"/>
</dbReference>
<dbReference type="EMBL" id="UOES01000508">
    <property type="protein sequence ID" value="VAW29078.1"/>
    <property type="molecule type" value="Genomic_DNA"/>
</dbReference>
<accession>A0A3B0UES8</accession>
<feature type="non-terminal residue" evidence="1">
    <location>
        <position position="511"/>
    </location>
</feature>
<dbReference type="Gene3D" id="3.60.20.10">
    <property type="entry name" value="Glutamine Phosphoribosylpyrophosphate, subunit 1, domain 1"/>
    <property type="match status" value="1"/>
</dbReference>
<dbReference type="PANTHER" id="PTHR34218">
    <property type="entry name" value="PEPTIDASE S45 PENICILLIN AMIDASE"/>
    <property type="match status" value="1"/>
</dbReference>
<dbReference type="GO" id="GO:0017000">
    <property type="term" value="P:antibiotic biosynthetic process"/>
    <property type="evidence" value="ECO:0007669"/>
    <property type="project" value="InterPro"/>
</dbReference>
<dbReference type="AlphaFoldDB" id="A0A3B0UES8"/>
<dbReference type="InterPro" id="IPR029055">
    <property type="entry name" value="Ntn_hydrolases_N"/>
</dbReference>
<proteinExistence type="predicted"/>
<organism evidence="1">
    <name type="scientific">hydrothermal vent metagenome</name>
    <dbReference type="NCBI Taxonomy" id="652676"/>
    <lineage>
        <taxon>unclassified sequences</taxon>
        <taxon>metagenomes</taxon>
        <taxon>ecological metagenomes</taxon>
    </lineage>
</organism>
<dbReference type="Gene3D" id="2.30.120.10">
    <property type="match status" value="1"/>
</dbReference>
<dbReference type="Gene3D" id="1.10.1400.10">
    <property type="match status" value="1"/>
</dbReference>
<dbReference type="PANTHER" id="PTHR34218:SF5">
    <property type="entry name" value="PENICILLIN ACYLASE FAMILY PROTEIN"/>
    <property type="match status" value="1"/>
</dbReference>
<name>A0A3B0UES8_9ZZZZ</name>
<sequence length="511" mass="57450">SSKLTSLAQVINQIPIPLIVGSNSWIIGSERTKSGKPVFENDTHIGYSQPSVWFEAHLEYPGMSHYGHYLAGIPFSLLGHNKLAAIGMTMFENDDVDFYLEKENPKNANQIWRINSWEELTERTEVIKIKDAEPETITVRSSSHGPIVNDIFFKNSKNKSPYSVWWSFLHYNNDLMDALYKLNHIASLDDARKGASLIEAPGLNIMYADTAGNIAWWASATLPIRPPHVNTKLVLDGTGKDDILGYYDFSKNPQAENPEWGYVYSANNQPDSVDGVLYRGYYYPRDRAGRIVELIKAKPSGWTPEYSQIMTADVTSPVQVEVAQTIVALIKESKVAIPQEVLSLLENWDGDHQINDIEPSIHYTIQGWLQYYMLGDELGNENLKALNGTSTLKTSFLHLIQNKESVWWDDVTTPETETRLDIISTSVNSALKTLERNYGSTNPSDWKWGKIHTLTHNHPLGEVKALKKYFSVGPIPIMGGREVINNQGHNLDTTGIFNVIMGPAVRTVIDL</sequence>
<dbReference type="CDD" id="cd03747">
    <property type="entry name" value="Ntn_PGA_like"/>
    <property type="match status" value="1"/>
</dbReference>
<feature type="non-terminal residue" evidence="1">
    <location>
        <position position="1"/>
    </location>
</feature>
<gene>
    <name evidence="1" type="ORF">MNBD_BACTEROID06-1231</name>
</gene>
<dbReference type="SUPFAM" id="SSF56235">
    <property type="entry name" value="N-terminal nucleophile aminohydrolases (Ntn hydrolases)"/>
    <property type="match status" value="1"/>
</dbReference>